<dbReference type="PIRSF" id="PIRSF005719">
    <property type="entry name" value="SMC"/>
    <property type="match status" value="1"/>
</dbReference>
<keyword evidence="6" id="KW-0498">Mitosis</keyword>
<dbReference type="GO" id="GO:0003677">
    <property type="term" value="F:DNA binding"/>
    <property type="evidence" value="ECO:0007669"/>
    <property type="project" value="TreeGrafter"/>
</dbReference>
<evidence type="ECO:0000256" key="11">
    <source>
        <dbReference type="SAM" id="Coils"/>
    </source>
</evidence>
<feature type="compositionally biased region" description="Basic and acidic residues" evidence="12">
    <location>
        <begin position="420"/>
        <end position="440"/>
    </location>
</feature>
<dbReference type="InterPro" id="IPR027417">
    <property type="entry name" value="P-loop_NTPase"/>
</dbReference>
<feature type="compositionally biased region" description="Polar residues" evidence="12">
    <location>
        <begin position="997"/>
        <end position="1016"/>
    </location>
</feature>
<dbReference type="GO" id="GO:0008278">
    <property type="term" value="C:cohesin complex"/>
    <property type="evidence" value="ECO:0007669"/>
    <property type="project" value="InterPro"/>
</dbReference>
<keyword evidence="8 10" id="KW-0539">Nucleus</keyword>
<dbReference type="GO" id="GO:0005634">
    <property type="term" value="C:nucleus"/>
    <property type="evidence" value="ECO:0007669"/>
    <property type="project" value="UniProtKB-SubCell"/>
</dbReference>
<dbReference type="EMBL" id="HBHQ01024723">
    <property type="protein sequence ID" value="CAD9824825.1"/>
    <property type="molecule type" value="Transcribed_RNA"/>
</dbReference>
<keyword evidence="9" id="KW-0131">Cell cycle</keyword>
<feature type="compositionally biased region" description="Gly residues" evidence="12">
    <location>
        <begin position="715"/>
        <end position="727"/>
    </location>
</feature>
<dbReference type="GO" id="GO:0005524">
    <property type="term" value="F:ATP binding"/>
    <property type="evidence" value="ECO:0007669"/>
    <property type="project" value="InterPro"/>
</dbReference>
<feature type="compositionally biased region" description="Basic and acidic residues" evidence="12">
    <location>
        <begin position="914"/>
        <end position="932"/>
    </location>
</feature>
<evidence type="ECO:0000256" key="1">
    <source>
        <dbReference type="ARBA" id="ARBA00004123"/>
    </source>
</evidence>
<feature type="coiled-coil region" evidence="11">
    <location>
        <begin position="474"/>
        <end position="501"/>
    </location>
</feature>
<keyword evidence="4" id="KW-0158">Chromosome</keyword>
<dbReference type="CDD" id="cd03275">
    <property type="entry name" value="ABC_SMC1_euk"/>
    <property type="match status" value="1"/>
</dbReference>
<evidence type="ECO:0000313" key="14">
    <source>
        <dbReference type="EMBL" id="CAD9824825.1"/>
    </source>
</evidence>
<feature type="coiled-coil region" evidence="11">
    <location>
        <begin position="165"/>
        <end position="259"/>
    </location>
</feature>
<feature type="region of interest" description="Disordered" evidence="12">
    <location>
        <begin position="420"/>
        <end position="450"/>
    </location>
</feature>
<dbReference type="Pfam" id="PF02463">
    <property type="entry name" value="SMC_N"/>
    <property type="match status" value="1"/>
</dbReference>
<comment type="similarity">
    <text evidence="3">Belongs to the SMC family. SMC1 subfamily.</text>
</comment>
<feature type="region of interest" description="Disordered" evidence="12">
    <location>
        <begin position="710"/>
        <end position="734"/>
    </location>
</feature>
<sequence>MPVSYLELENFKSYSGTQRIGPFHDFTCVIGPNGSGKSNLMDAISFVLGVQSKDLRSSQMKDLIFRPPGITPAAMKRLKASATLVYVDPEDQEETRFSRTVSPNGVGDYRINNKVVPYAKYEEGLGEIGILVKARNFLVFQGDVESIARKSPKQLVEMFENISNSAELRDAYDEALKAKEEAESATVFAYNRQKGFKSERRQLKDQKDEAERFHETLEEKSRIQTNFFLWQLFHIHGDIGEREEAAEELNTELVDAEKNQTDKSALLKSAKKKASAARRATGATDKARVKLAAEVDKLQPDIIKSTEEIKKLKKQVASDEKKLEKIKNDAELHGETLSELEGEIKEYTETEEKLQSDYDLVKSGAGEQQPLTEDQEAEFERVKEAAAVASAKPRQKLNAENRRLESARASAANITNELQEVRARRDEANQSVTDLKERKATLSQSLSKSKSDIKTAETDLQAVQKSAHESVARRQELDSQIEKINTTLRDARDDRRKNKDEERLLQAIATLKRHFPGVQGRLVDLCRPTQRRFNLAVTVAAGKDMDAIVVDTKQVAFDCIKYLRDQRVGTATFLPLDSLQVPTPASFEHIRAKAAEDGRYRLAADVIASDETMKKAVLYAVGNTIVCDNLDVARELCFGAQGNRRGNNSGQARLKAVTIQGAVISKAGTMTGGVTNEESSRAGRWDEREMDNLREQREQLEAERVELDTVVGESSSGGRGRGRGASLGGHSSRIEELRNNVGSIKNKDQYMKSDLEYTSSKLKEQTSLLASTTSRVKKLEADLEKAEDEVSNASAAVKAAIQTVKNAEEEYFAPFREETGLRDLRAYDEAVGKARDEFLKKRRTIREHLAKLTSQKEYEDNRDFKKPISAQKKRLNERKEKLDEAKTCEAELLEKVAEAKASLADAEDALAQATEHEKQVEAESKETQKEFSEAQAEHLRVSKAINSEESTLERLRGKLHETLQKARVEEVELPIISASGESTTTGADVDEDEEGTSQEGLSQPNTQGTTISTHFSQADDARVAKDRRHADKVDFSQMDEKLKQRLSDREEKKIRKDFEEKLTKLAAHIEGMAPNMKAKDAFESITDRLKESSVEFDEAKVAARKATSTFQSVKQQRTDRFNGAFSLIDEALKTIYTDMTKSSKHPLGGNAYLSLDDTEEPYLGGMKFNAMPPMKRFRDMEQLSGGEKTVAALALLFAIHSFRPAPFFVMDEIDAALDNVNVLKVCNYIRQRSGDFQCIVISLKDMFYERSQSLVGICRDVGTNSSRTLTLDLTKFDKTEETEEDRGQKRKSSSSAIESRKRSSTDTLSKQ</sequence>
<dbReference type="Gene3D" id="1.20.1060.20">
    <property type="match status" value="1"/>
</dbReference>
<dbReference type="InterPro" id="IPR036277">
    <property type="entry name" value="SMC_hinge_sf"/>
</dbReference>
<feature type="region of interest" description="Disordered" evidence="12">
    <location>
        <begin position="1277"/>
        <end position="1311"/>
    </location>
</feature>
<keyword evidence="5" id="KW-0132">Cell division</keyword>
<comment type="subcellular location">
    <subcellularLocation>
        <location evidence="2">Chromosome</location>
    </subcellularLocation>
    <subcellularLocation>
        <location evidence="1 10">Nucleus</location>
    </subcellularLocation>
</comment>
<feature type="coiled-coil region" evidence="11">
    <location>
        <begin position="302"/>
        <end position="357"/>
    </location>
</feature>
<evidence type="ECO:0000256" key="3">
    <source>
        <dbReference type="ARBA" id="ARBA00005597"/>
    </source>
</evidence>
<evidence type="ECO:0000256" key="6">
    <source>
        <dbReference type="ARBA" id="ARBA00022776"/>
    </source>
</evidence>
<organism evidence="15">
    <name type="scientific">Attheya septentrionalis</name>
    <dbReference type="NCBI Taxonomy" id="420275"/>
    <lineage>
        <taxon>Eukaryota</taxon>
        <taxon>Sar</taxon>
        <taxon>Stramenopiles</taxon>
        <taxon>Ochrophyta</taxon>
        <taxon>Bacillariophyta</taxon>
        <taxon>Coscinodiscophyceae</taxon>
        <taxon>Chaetocerotophycidae</taxon>
        <taxon>Chaetocerotales</taxon>
        <taxon>Attheyaceae</taxon>
        <taxon>Attheya</taxon>
    </lineage>
</organism>
<dbReference type="GO" id="GO:0016887">
    <property type="term" value="F:ATP hydrolysis activity"/>
    <property type="evidence" value="ECO:0007669"/>
    <property type="project" value="InterPro"/>
</dbReference>
<evidence type="ECO:0000256" key="9">
    <source>
        <dbReference type="ARBA" id="ARBA00023306"/>
    </source>
</evidence>
<feature type="region of interest" description="Disordered" evidence="12">
    <location>
        <begin position="977"/>
        <end position="1036"/>
    </location>
</feature>
<dbReference type="SUPFAM" id="SSF52540">
    <property type="entry name" value="P-loop containing nucleoside triphosphate hydrolases"/>
    <property type="match status" value="2"/>
</dbReference>
<evidence type="ECO:0000256" key="5">
    <source>
        <dbReference type="ARBA" id="ARBA00022618"/>
    </source>
</evidence>
<dbReference type="Gene3D" id="3.30.70.1620">
    <property type="match status" value="1"/>
</dbReference>
<dbReference type="InterPro" id="IPR010935">
    <property type="entry name" value="SMC_hinge"/>
</dbReference>
<reference evidence="15" key="1">
    <citation type="submission" date="2021-01" db="EMBL/GenBank/DDBJ databases">
        <authorList>
            <person name="Corre E."/>
            <person name="Pelletier E."/>
            <person name="Niang G."/>
            <person name="Scheremetjew M."/>
            <person name="Finn R."/>
            <person name="Kale V."/>
            <person name="Holt S."/>
            <person name="Cochrane G."/>
            <person name="Meng A."/>
            <person name="Brown T."/>
            <person name="Cohen L."/>
        </authorList>
    </citation>
    <scope>NUCLEOTIDE SEQUENCE</scope>
    <source>
        <strain evidence="15">CCMP2084</strain>
    </source>
</reference>
<dbReference type="SMART" id="SM00968">
    <property type="entry name" value="SMC_hinge"/>
    <property type="match status" value="1"/>
</dbReference>
<dbReference type="InterPro" id="IPR024704">
    <property type="entry name" value="SMC"/>
</dbReference>
<dbReference type="InterPro" id="IPR028468">
    <property type="entry name" value="Smc1_ABC"/>
</dbReference>
<evidence type="ECO:0000313" key="15">
    <source>
        <dbReference type="EMBL" id="CAD9824834.1"/>
    </source>
</evidence>
<keyword evidence="7 11" id="KW-0175">Coiled coil</keyword>
<feature type="compositionally biased region" description="Basic and acidic residues" evidence="12">
    <location>
        <begin position="1017"/>
        <end position="1036"/>
    </location>
</feature>
<feature type="domain" description="SMC hinge" evidence="13">
    <location>
        <begin position="516"/>
        <end position="637"/>
    </location>
</feature>
<evidence type="ECO:0000256" key="2">
    <source>
        <dbReference type="ARBA" id="ARBA00004286"/>
    </source>
</evidence>
<dbReference type="GO" id="GO:0007062">
    <property type="term" value="P:sister chromatid cohesion"/>
    <property type="evidence" value="ECO:0007669"/>
    <property type="project" value="InterPro"/>
</dbReference>
<dbReference type="PANTHER" id="PTHR18937">
    <property type="entry name" value="STRUCTURAL MAINTENANCE OF CHROMOSOMES SMC FAMILY MEMBER"/>
    <property type="match status" value="1"/>
</dbReference>
<evidence type="ECO:0000256" key="10">
    <source>
        <dbReference type="PIRNR" id="PIRNR005719"/>
    </source>
</evidence>
<dbReference type="EMBL" id="HBHQ01024734">
    <property type="protein sequence ID" value="CAD9824834.1"/>
    <property type="molecule type" value="Transcribed_RNA"/>
</dbReference>
<dbReference type="PANTHER" id="PTHR18937:SF12">
    <property type="entry name" value="STRUCTURAL MAINTENANCE OF CHROMOSOMES PROTEIN"/>
    <property type="match status" value="1"/>
</dbReference>
<dbReference type="SUPFAM" id="SSF75553">
    <property type="entry name" value="Smc hinge domain"/>
    <property type="match status" value="1"/>
</dbReference>
<dbReference type="Pfam" id="PF06470">
    <property type="entry name" value="SMC_hinge"/>
    <property type="match status" value="1"/>
</dbReference>
<evidence type="ECO:0000256" key="7">
    <source>
        <dbReference type="ARBA" id="ARBA00023054"/>
    </source>
</evidence>
<dbReference type="GO" id="GO:0051301">
    <property type="term" value="P:cell division"/>
    <property type="evidence" value="ECO:0007669"/>
    <property type="project" value="UniProtKB-KW"/>
</dbReference>
<dbReference type="Gene3D" id="3.40.50.300">
    <property type="entry name" value="P-loop containing nucleotide triphosphate hydrolases"/>
    <property type="match status" value="2"/>
</dbReference>
<feature type="compositionally biased region" description="Basic and acidic residues" evidence="12">
    <location>
        <begin position="856"/>
        <end position="866"/>
    </location>
</feature>
<name>A0A6T7JRG2_9STRA</name>
<evidence type="ECO:0000256" key="12">
    <source>
        <dbReference type="SAM" id="MobiDB-lite"/>
    </source>
</evidence>
<protein>
    <recommendedName>
        <fullName evidence="10">Structural maintenance of chromosomes protein</fullName>
    </recommendedName>
</protein>
<proteinExistence type="inferred from homology"/>
<feature type="region of interest" description="Disordered" evidence="12">
    <location>
        <begin position="856"/>
        <end position="881"/>
    </location>
</feature>
<evidence type="ECO:0000256" key="4">
    <source>
        <dbReference type="ARBA" id="ARBA00022454"/>
    </source>
</evidence>
<feature type="coiled-coil region" evidence="11">
    <location>
        <begin position="762"/>
        <end position="810"/>
    </location>
</feature>
<evidence type="ECO:0000256" key="8">
    <source>
        <dbReference type="ARBA" id="ARBA00023242"/>
    </source>
</evidence>
<dbReference type="InterPro" id="IPR003395">
    <property type="entry name" value="RecF/RecN/SMC_N"/>
</dbReference>
<feature type="region of interest" description="Disordered" evidence="12">
    <location>
        <begin position="912"/>
        <end position="932"/>
    </location>
</feature>
<evidence type="ECO:0000259" key="13">
    <source>
        <dbReference type="SMART" id="SM00968"/>
    </source>
</evidence>
<accession>A0A6T7JRG2</accession>
<gene>
    <name evidence="14" type="ORF">ASEP1449_LOCUS16659</name>
    <name evidence="15" type="ORF">ASEP1449_LOCUS16668</name>
</gene>